<organism evidence="2 3">
    <name type="scientific">Mesonia phycicola</name>
    <dbReference type="NCBI Taxonomy" id="579105"/>
    <lineage>
        <taxon>Bacteria</taxon>
        <taxon>Pseudomonadati</taxon>
        <taxon>Bacteroidota</taxon>
        <taxon>Flavobacteriia</taxon>
        <taxon>Flavobacteriales</taxon>
        <taxon>Flavobacteriaceae</taxon>
        <taxon>Mesonia</taxon>
    </lineage>
</organism>
<dbReference type="EMBL" id="FQYY01000004">
    <property type="protein sequence ID" value="SHI73728.1"/>
    <property type="molecule type" value="Genomic_DNA"/>
</dbReference>
<keyword evidence="1" id="KW-0472">Membrane</keyword>
<dbReference type="OrthoDB" id="1419532at2"/>
<evidence type="ECO:0000313" key="3">
    <source>
        <dbReference type="Proteomes" id="UP000184225"/>
    </source>
</evidence>
<gene>
    <name evidence="2" type="ORF">SAMN04488096_10447</name>
</gene>
<name>A0A1M6DL57_9FLAO</name>
<evidence type="ECO:0008006" key="4">
    <source>
        <dbReference type="Google" id="ProtNLM"/>
    </source>
</evidence>
<sequence length="390" mass="45632">MLTKIFSKYLLRNYYVLHIHINSDVEVYSVITVKKSQSQLTIIDENIYNNLNTLKENINKNYPIIFMLTGTKVLSKKIEHSPNYLQTILFNKNPDDFYIFELSQDKHFLVSVVRQNVLNKCIEKLGKFGDSIIEIILGPYSLSVYNEYLYNKSIIKTPYFNYNLNTTEITSYEENTPSNDKFQIDGEIISLNSILPFAGIIQHFNPAFTVNYKDITDKYFLEFLYNKAFKIVGFAAIVIAFTTLLLSYILTSHFNSKSLEYQDYVYQKNNISKQIHDLNSDILYKEEIIKNSSLGSEKFISFYISEIVQTVPENIILDELEVFPIIDRIENNEIIQIDSNLIIAEGSSNSKQGVNEWIEKLSRLNWLKKTEIQQYLYINENYIFSIKLYL</sequence>
<dbReference type="AlphaFoldDB" id="A0A1M6DL57"/>
<dbReference type="STRING" id="579105.SAMN04488096_10447"/>
<dbReference type="RefSeq" id="WP_143159151.1">
    <property type="nucleotide sequence ID" value="NZ_FQYY01000004.1"/>
</dbReference>
<proteinExistence type="predicted"/>
<keyword evidence="3" id="KW-1185">Reference proteome</keyword>
<dbReference type="Proteomes" id="UP000184225">
    <property type="component" value="Unassembled WGS sequence"/>
</dbReference>
<feature type="transmembrane region" description="Helical" evidence="1">
    <location>
        <begin position="228"/>
        <end position="250"/>
    </location>
</feature>
<keyword evidence="1" id="KW-1133">Transmembrane helix</keyword>
<evidence type="ECO:0000313" key="2">
    <source>
        <dbReference type="EMBL" id="SHI73728.1"/>
    </source>
</evidence>
<reference evidence="2 3" key="1">
    <citation type="submission" date="2016-11" db="EMBL/GenBank/DDBJ databases">
        <authorList>
            <person name="Jaros S."/>
            <person name="Januszkiewicz K."/>
            <person name="Wedrychowicz H."/>
        </authorList>
    </citation>
    <scope>NUCLEOTIDE SEQUENCE [LARGE SCALE GENOMIC DNA]</scope>
    <source>
        <strain evidence="2 3">DSM 21425</strain>
    </source>
</reference>
<protein>
    <recommendedName>
        <fullName evidence="4">Fimbrial assembly protein (PilN)</fullName>
    </recommendedName>
</protein>
<keyword evidence="1" id="KW-0812">Transmembrane</keyword>
<accession>A0A1M6DL57</accession>
<evidence type="ECO:0000256" key="1">
    <source>
        <dbReference type="SAM" id="Phobius"/>
    </source>
</evidence>